<organism evidence="2 3">
    <name type="scientific">Odynerus spinipes</name>
    <dbReference type="NCBI Taxonomy" id="1348599"/>
    <lineage>
        <taxon>Eukaryota</taxon>
        <taxon>Metazoa</taxon>
        <taxon>Ecdysozoa</taxon>
        <taxon>Arthropoda</taxon>
        <taxon>Hexapoda</taxon>
        <taxon>Insecta</taxon>
        <taxon>Pterygota</taxon>
        <taxon>Neoptera</taxon>
        <taxon>Endopterygota</taxon>
        <taxon>Hymenoptera</taxon>
        <taxon>Apocrita</taxon>
        <taxon>Aculeata</taxon>
        <taxon>Vespoidea</taxon>
        <taxon>Vespidae</taxon>
        <taxon>Eumeninae</taxon>
        <taxon>Odynerus</taxon>
    </lineage>
</organism>
<sequence>MEKLLSDIAFLNRNGKRRVGDRKKQEIKVKRKKRKKDFEKLHRNAAGASKGSVTRVYRNGAKGKEVRKRNLPSSKFYKTRLQGEVAKLLDRDTSAKKSKDEPGSSPEIVRIDLDDNGKKLVEEDSFSSEEEVQLSKKVSKKQLTTSRKFPCSAMFRYEELCAIFSDNFDDRSMTLSQLPDPVQKIKESLNRLHTNAMWQHFSRPDMNINDYITNLKNQTSPKTLVDETGSVHVPNIQTEYSSDSLTADIVENTHPETSPIIIGETESKSQPNNIYFSVPKEQSRAVRKKKGNGVKNFRLPHELFDESISPSTTLTGDEDEIMKMNCERCAKRNIDDIKCNARFKKDDKLKHYTKHVKDVKTNKTLSDMESERFTFINRASKRNLPRDRAQTQKYIEDRVKDYKSRRTIQDTIDTSDTGICTNLSERVMARKATKSLKHVPAILQRSVCDPTSLSDLTYFTGPKCNDVNLKRPSKKNFDFNFNICSAKSSNESVINIQPVRVNKRLETQHRMTKEKSSTSMHRTINCYAPVEINARKKTNKIDTKRESDGNMQFPPQKSVTFSKGISLNADTSMQPDYNKNHNTTKTLNVDKTATTTGAIHCHICHDNQPLLLNRGQMHQPKITFINPQYNECVQNPQEQTKALESKPVYFQIINQPTKPRVEQIVINQSLMNNPVTTLATCNQTFPNQSMIQQTIVPKSNVQFTFPENNPRIYAFSDLQNLKLLTLNESQNVCVNTLNSAHKPKRVNECAIIQNVDQPMKYLAFEKDLTMQRVPIYFHNNNDETVTQQHVPCQMVTAVEKQINDNVFYYEPSSQVIVIQGSNLHGRDRQLIDPNDKHLV</sequence>
<reference evidence="2" key="1">
    <citation type="submission" date="2021-08" db="EMBL/GenBank/DDBJ databases">
        <authorList>
            <person name="Misof B."/>
            <person name="Oliver O."/>
            <person name="Podsiadlowski L."/>
            <person name="Donath A."/>
            <person name="Peters R."/>
            <person name="Mayer C."/>
            <person name="Rust J."/>
            <person name="Gunkel S."/>
            <person name="Lesny P."/>
            <person name="Martin S."/>
            <person name="Oeyen J.P."/>
            <person name="Petersen M."/>
            <person name="Panagiotis P."/>
            <person name="Wilbrandt J."/>
            <person name="Tanja T."/>
        </authorList>
    </citation>
    <scope>NUCLEOTIDE SEQUENCE</scope>
    <source>
        <strain evidence="2">GBR_01_08_01A</strain>
        <tissue evidence="2">Thorax + abdomen</tissue>
    </source>
</reference>
<dbReference type="EMBL" id="JAIFRP010000030">
    <property type="protein sequence ID" value="KAK2583773.1"/>
    <property type="molecule type" value="Genomic_DNA"/>
</dbReference>
<evidence type="ECO:0000313" key="2">
    <source>
        <dbReference type="EMBL" id="KAK2583773.1"/>
    </source>
</evidence>
<keyword evidence="3" id="KW-1185">Reference proteome</keyword>
<feature type="compositionally biased region" description="Basic and acidic residues" evidence="1">
    <location>
        <begin position="88"/>
        <end position="102"/>
    </location>
</feature>
<feature type="region of interest" description="Disordered" evidence="1">
    <location>
        <begin position="43"/>
        <end position="73"/>
    </location>
</feature>
<comment type="caution">
    <text evidence="2">The sequence shown here is derived from an EMBL/GenBank/DDBJ whole genome shotgun (WGS) entry which is preliminary data.</text>
</comment>
<evidence type="ECO:0000256" key="1">
    <source>
        <dbReference type="SAM" id="MobiDB-lite"/>
    </source>
</evidence>
<dbReference type="AlphaFoldDB" id="A0AAD9VQZ8"/>
<evidence type="ECO:0000313" key="3">
    <source>
        <dbReference type="Proteomes" id="UP001258017"/>
    </source>
</evidence>
<feature type="region of interest" description="Disordered" evidence="1">
    <location>
        <begin position="88"/>
        <end position="109"/>
    </location>
</feature>
<dbReference type="Proteomes" id="UP001258017">
    <property type="component" value="Unassembled WGS sequence"/>
</dbReference>
<name>A0AAD9VQZ8_9HYME</name>
<feature type="region of interest" description="Disordered" evidence="1">
    <location>
        <begin position="16"/>
        <end position="35"/>
    </location>
</feature>
<protein>
    <submittedName>
        <fullName evidence="2">Uncharacterized protein</fullName>
    </submittedName>
</protein>
<proteinExistence type="predicted"/>
<reference evidence="2" key="2">
    <citation type="journal article" date="2023" name="Commun. Biol.">
        <title>Intrasexual cuticular hydrocarbon dimorphism in a wasp sheds light on hydrocarbon biosynthesis genes in Hymenoptera.</title>
        <authorList>
            <person name="Moris V.C."/>
            <person name="Podsiadlowski L."/>
            <person name="Martin S."/>
            <person name="Oeyen J.P."/>
            <person name="Donath A."/>
            <person name="Petersen M."/>
            <person name="Wilbrandt J."/>
            <person name="Misof B."/>
            <person name="Liedtke D."/>
            <person name="Thamm M."/>
            <person name="Scheiner R."/>
            <person name="Schmitt T."/>
            <person name="Niehuis O."/>
        </authorList>
    </citation>
    <scope>NUCLEOTIDE SEQUENCE</scope>
    <source>
        <strain evidence="2">GBR_01_08_01A</strain>
    </source>
</reference>
<gene>
    <name evidence="2" type="ORF">KPH14_009680</name>
</gene>
<accession>A0AAD9VQZ8</accession>